<protein>
    <submittedName>
        <fullName evidence="2">Uncharacterized protein</fullName>
    </submittedName>
</protein>
<organism evidence="2 3">
    <name type="scientific">Papiliotrema laurentii</name>
    <name type="common">Cryptococcus laurentii</name>
    <dbReference type="NCBI Taxonomy" id="5418"/>
    <lineage>
        <taxon>Eukaryota</taxon>
        <taxon>Fungi</taxon>
        <taxon>Dikarya</taxon>
        <taxon>Basidiomycota</taxon>
        <taxon>Agaricomycotina</taxon>
        <taxon>Tremellomycetes</taxon>
        <taxon>Tremellales</taxon>
        <taxon>Rhynchogastremaceae</taxon>
        <taxon>Papiliotrema</taxon>
    </lineage>
</organism>
<evidence type="ECO:0000313" key="2">
    <source>
        <dbReference type="EMBL" id="KAK1925680.1"/>
    </source>
</evidence>
<dbReference type="AlphaFoldDB" id="A0AAD9FT00"/>
<reference evidence="2" key="1">
    <citation type="submission" date="2023-02" db="EMBL/GenBank/DDBJ databases">
        <title>Identification and recombinant expression of a fungal hydrolase from Papiliotrema laurentii that hydrolyzes apple cutin and clears colloidal polyester polyurethane.</title>
        <authorList>
            <consortium name="DOE Joint Genome Institute"/>
            <person name="Roman V.A."/>
            <person name="Bojanowski C."/>
            <person name="Crable B.R."/>
            <person name="Wagner D.N."/>
            <person name="Hung C.S."/>
            <person name="Nadeau L.J."/>
            <person name="Schratz L."/>
            <person name="Haridas S."/>
            <person name="Pangilinan J."/>
            <person name="Lipzen A."/>
            <person name="Na H."/>
            <person name="Yan M."/>
            <person name="Ng V."/>
            <person name="Grigoriev I.V."/>
            <person name="Spatafora J.W."/>
            <person name="Barlow D."/>
            <person name="Biffinger J."/>
            <person name="Kelley-Loughnane N."/>
            <person name="Varaljay V.A."/>
            <person name="Crookes-Goodson W.J."/>
        </authorList>
    </citation>
    <scope>NUCLEOTIDE SEQUENCE</scope>
    <source>
        <strain evidence="2">5307AH</strain>
    </source>
</reference>
<accession>A0AAD9FT00</accession>
<evidence type="ECO:0000313" key="3">
    <source>
        <dbReference type="Proteomes" id="UP001182556"/>
    </source>
</evidence>
<dbReference type="EMBL" id="JAODAN010000003">
    <property type="protein sequence ID" value="KAK1925680.1"/>
    <property type="molecule type" value="Genomic_DNA"/>
</dbReference>
<feature type="region of interest" description="Disordered" evidence="1">
    <location>
        <begin position="174"/>
        <end position="212"/>
    </location>
</feature>
<dbReference type="Proteomes" id="UP001182556">
    <property type="component" value="Unassembled WGS sequence"/>
</dbReference>
<gene>
    <name evidence="2" type="ORF">DB88DRAFT_206087</name>
</gene>
<keyword evidence="3" id="KW-1185">Reference proteome</keyword>
<feature type="compositionally biased region" description="Basic and acidic residues" evidence="1">
    <location>
        <begin position="244"/>
        <end position="253"/>
    </location>
</feature>
<name>A0AAD9FT00_PAPLA</name>
<sequence length="277" mass="28767">MAPPIGPSDLKECINLARSRCIWSGKPPALTNGPGASQLLNNRVIRRGTAKTKACAERFPDFAMHSDSWPRKPPPLLALPYRPAPIKGSQTLSDTPGSSCNPFTSGLSATGPSFLPSGGNGVANDSVAGTEWRSGSRSYAGKVAAQKDSGLADRHGPPSSMSYAAALTVTHPAVDLGATPTSPSSRSEVEQTALASSPDGGLPVLQHSHQAHDPNSQNALAIKSYAVALTVSGAAEVKPFGDGVKTHDKKDEPPSGVKDGWSSTCKVTFRRKTAFSS</sequence>
<proteinExistence type="predicted"/>
<feature type="region of interest" description="Disordered" evidence="1">
    <location>
        <begin position="238"/>
        <end position="262"/>
    </location>
</feature>
<comment type="caution">
    <text evidence="2">The sequence shown here is derived from an EMBL/GenBank/DDBJ whole genome shotgun (WGS) entry which is preliminary data.</text>
</comment>
<evidence type="ECO:0000256" key="1">
    <source>
        <dbReference type="SAM" id="MobiDB-lite"/>
    </source>
</evidence>